<proteinExistence type="predicted"/>
<evidence type="ECO:0008006" key="5">
    <source>
        <dbReference type="Google" id="ProtNLM"/>
    </source>
</evidence>
<keyword evidence="4" id="KW-1185">Reference proteome</keyword>
<evidence type="ECO:0000256" key="1">
    <source>
        <dbReference type="ARBA" id="ARBA00001962"/>
    </source>
</evidence>
<name>A0A1W0WW22_HYPEX</name>
<comment type="caution">
    <text evidence="3">The sequence shown here is derived from an EMBL/GenBank/DDBJ whole genome shotgun (WGS) entry which is preliminary data.</text>
</comment>
<dbReference type="PANTHER" id="PTHR20883">
    <property type="entry name" value="PHYTANOYL-COA DIOXYGENASE DOMAIN CONTAINING 1"/>
    <property type="match status" value="1"/>
</dbReference>
<dbReference type="InterPro" id="IPR008775">
    <property type="entry name" value="Phytyl_CoA_dOase-like"/>
</dbReference>
<organism evidence="3 4">
    <name type="scientific">Hypsibius exemplaris</name>
    <name type="common">Freshwater tardigrade</name>
    <dbReference type="NCBI Taxonomy" id="2072580"/>
    <lineage>
        <taxon>Eukaryota</taxon>
        <taxon>Metazoa</taxon>
        <taxon>Ecdysozoa</taxon>
        <taxon>Tardigrada</taxon>
        <taxon>Eutardigrada</taxon>
        <taxon>Parachela</taxon>
        <taxon>Hypsibioidea</taxon>
        <taxon>Hypsibiidae</taxon>
        <taxon>Hypsibius</taxon>
    </lineage>
</organism>
<gene>
    <name evidence="3" type="ORF">BV898_06634</name>
</gene>
<dbReference type="EMBL" id="MTYJ01000040">
    <property type="protein sequence ID" value="OQV19404.1"/>
    <property type="molecule type" value="Genomic_DNA"/>
</dbReference>
<evidence type="ECO:0000313" key="4">
    <source>
        <dbReference type="Proteomes" id="UP000192578"/>
    </source>
</evidence>
<dbReference type="PANTHER" id="PTHR20883:SF49">
    <property type="entry name" value="PHYTANOYL-COA DIOXYGENASE"/>
    <property type="match status" value="1"/>
</dbReference>
<evidence type="ECO:0000313" key="3">
    <source>
        <dbReference type="EMBL" id="OQV19404.1"/>
    </source>
</evidence>
<accession>A0A1W0WW22</accession>
<dbReference type="Gene3D" id="2.60.120.620">
    <property type="entry name" value="q2cbj1_9rhob like domain"/>
    <property type="match status" value="1"/>
</dbReference>
<dbReference type="Pfam" id="PF05721">
    <property type="entry name" value="PhyH"/>
    <property type="match status" value="1"/>
</dbReference>
<reference evidence="4" key="1">
    <citation type="submission" date="2017-01" db="EMBL/GenBank/DDBJ databases">
        <title>Comparative genomics of anhydrobiosis in the tardigrade Hypsibius dujardini.</title>
        <authorList>
            <person name="Yoshida Y."/>
            <person name="Koutsovoulos G."/>
            <person name="Laetsch D."/>
            <person name="Stevens L."/>
            <person name="Kumar S."/>
            <person name="Horikawa D."/>
            <person name="Ishino K."/>
            <person name="Komine S."/>
            <person name="Tomita M."/>
            <person name="Blaxter M."/>
            <person name="Arakawa K."/>
        </authorList>
    </citation>
    <scope>NUCLEOTIDE SEQUENCE [LARGE SCALE GENOMIC DNA]</scope>
    <source>
        <strain evidence="4">Z151</strain>
    </source>
</reference>
<dbReference type="Proteomes" id="UP000192578">
    <property type="component" value="Unassembled WGS sequence"/>
</dbReference>
<dbReference type="SUPFAM" id="SSF51197">
    <property type="entry name" value="Clavaminate synthase-like"/>
    <property type="match status" value="1"/>
</dbReference>
<protein>
    <recommendedName>
        <fullName evidence="5">Phytanoyl-CoA dioxygenase</fullName>
    </recommendedName>
</protein>
<evidence type="ECO:0000256" key="2">
    <source>
        <dbReference type="SAM" id="MobiDB-lite"/>
    </source>
</evidence>
<sequence>MVSVSDAAIAEFETNGAVCLRQVFSPPWIEKVQRGIAKNLVAPGPYAESLRDGPSEGVYFNDYFNFRSIPEFRAFVFNSPASDIVRQLMRSTSVTFYHEHVLVKEQGALKPTPWHQDQAYYPFNGEQACSIWLPVDDVPMETTLKFVKGSHKTGWYYPRKFATSLNYPVKPNGCAVNDGNVYKNVPDATGIPEEDVLQWSLSVGDCVVFHMKTLHGANGNSTRLNRRILSTRWFGDDVRMADRAWEPSPPYTGTLREGDHPSKDPVLFPSL</sequence>
<dbReference type="AlphaFoldDB" id="A0A1W0WW22"/>
<comment type="cofactor">
    <cofactor evidence="1">
        <name>Fe cation</name>
        <dbReference type="ChEBI" id="CHEBI:24875"/>
    </cofactor>
</comment>
<dbReference type="OrthoDB" id="445007at2759"/>
<feature type="region of interest" description="Disordered" evidence="2">
    <location>
        <begin position="245"/>
        <end position="271"/>
    </location>
</feature>